<protein>
    <submittedName>
        <fullName evidence="4">DNA starvation/stationary phase protection protein</fullName>
    </submittedName>
</protein>
<keyword evidence="5" id="KW-1185">Reference proteome</keyword>
<dbReference type="Pfam" id="PF00210">
    <property type="entry name" value="Ferritin"/>
    <property type="match status" value="1"/>
</dbReference>
<sequence>MKPNIGITEKNTEAVANYLQKLLADEFVLYTKTKNAHWNIEGADFYDVHKFFESQFGQIDEITDNIAERIRAIGHYTASSLKNFLSLTHLSEVTEHQNDSQGFMRELLESHESIILYIREIITPISDDFKDLGTADFVTGLIVTHEKMAWFLRAHLK</sequence>
<dbReference type="InterPro" id="IPR009078">
    <property type="entry name" value="Ferritin-like_SF"/>
</dbReference>
<evidence type="ECO:0000313" key="4">
    <source>
        <dbReference type="EMBL" id="TRX43144.1"/>
    </source>
</evidence>
<dbReference type="Proteomes" id="UP000316371">
    <property type="component" value="Unassembled WGS sequence"/>
</dbReference>
<evidence type="ECO:0000313" key="5">
    <source>
        <dbReference type="Proteomes" id="UP000316371"/>
    </source>
</evidence>
<dbReference type="InterPro" id="IPR008331">
    <property type="entry name" value="Ferritin_DPS_dom"/>
</dbReference>
<dbReference type="AlphaFoldDB" id="A0A553EDL0"/>
<dbReference type="InterPro" id="IPR023188">
    <property type="entry name" value="DPS_DNA-bd_CS"/>
</dbReference>
<dbReference type="PANTHER" id="PTHR42932">
    <property type="entry name" value="GENERAL STRESS PROTEIN 20U"/>
    <property type="match status" value="1"/>
</dbReference>
<organism evidence="4 5">
    <name type="scientific">Flavobacterium restrictum</name>
    <dbReference type="NCBI Taxonomy" id="2594428"/>
    <lineage>
        <taxon>Bacteria</taxon>
        <taxon>Pseudomonadati</taxon>
        <taxon>Bacteroidota</taxon>
        <taxon>Flavobacteriia</taxon>
        <taxon>Flavobacteriales</taxon>
        <taxon>Flavobacteriaceae</taxon>
        <taxon>Flavobacterium</taxon>
    </lineage>
</organism>
<comment type="caution">
    <text evidence="4">The sequence shown here is derived from an EMBL/GenBank/DDBJ whole genome shotgun (WGS) entry which is preliminary data.</text>
</comment>
<dbReference type="OrthoDB" id="9797023at2"/>
<dbReference type="CDD" id="cd01043">
    <property type="entry name" value="DPS"/>
    <property type="match status" value="1"/>
</dbReference>
<dbReference type="SUPFAM" id="SSF47240">
    <property type="entry name" value="Ferritin-like"/>
    <property type="match status" value="1"/>
</dbReference>
<dbReference type="PIRSF" id="PIRSF005900">
    <property type="entry name" value="Dps"/>
    <property type="match status" value="1"/>
</dbReference>
<dbReference type="PRINTS" id="PR01346">
    <property type="entry name" value="HELNAPAPROT"/>
</dbReference>
<dbReference type="Gene3D" id="1.20.1260.10">
    <property type="match status" value="1"/>
</dbReference>
<reference evidence="4 5" key="1">
    <citation type="submission" date="2019-07" db="EMBL/GenBank/DDBJ databases">
        <title>Novel species of Flavobacterium.</title>
        <authorList>
            <person name="Liu Q."/>
            <person name="Xin Y.-H."/>
        </authorList>
    </citation>
    <scope>NUCLEOTIDE SEQUENCE [LARGE SCALE GENOMIC DNA]</scope>
    <source>
        <strain evidence="4 5">LB1R34</strain>
    </source>
</reference>
<dbReference type="GO" id="GO:0016722">
    <property type="term" value="F:oxidoreductase activity, acting on metal ions"/>
    <property type="evidence" value="ECO:0007669"/>
    <property type="project" value="InterPro"/>
</dbReference>
<dbReference type="PANTHER" id="PTHR42932:SF3">
    <property type="entry name" value="DNA PROTECTION DURING STARVATION PROTEIN"/>
    <property type="match status" value="1"/>
</dbReference>
<gene>
    <name evidence="4" type="ORF">FNW21_02060</name>
</gene>
<name>A0A553EDL0_9FLAO</name>
<dbReference type="PROSITE" id="PS00818">
    <property type="entry name" value="DPS_1"/>
    <property type="match status" value="1"/>
</dbReference>
<proteinExistence type="inferred from homology"/>
<dbReference type="GO" id="GO:0008199">
    <property type="term" value="F:ferric iron binding"/>
    <property type="evidence" value="ECO:0007669"/>
    <property type="project" value="InterPro"/>
</dbReference>
<evidence type="ECO:0000256" key="2">
    <source>
        <dbReference type="RuleBase" id="RU003875"/>
    </source>
</evidence>
<evidence type="ECO:0000259" key="3">
    <source>
        <dbReference type="Pfam" id="PF00210"/>
    </source>
</evidence>
<dbReference type="InterPro" id="IPR002177">
    <property type="entry name" value="DPS_DNA-bd"/>
</dbReference>
<dbReference type="InterPro" id="IPR012347">
    <property type="entry name" value="Ferritin-like"/>
</dbReference>
<evidence type="ECO:0000256" key="1">
    <source>
        <dbReference type="ARBA" id="ARBA00009497"/>
    </source>
</evidence>
<comment type="similarity">
    <text evidence="1 2">Belongs to the Dps family.</text>
</comment>
<feature type="domain" description="Ferritin/DPS" evidence="3">
    <location>
        <begin position="17"/>
        <end position="157"/>
    </location>
</feature>
<dbReference type="RefSeq" id="WP_144255065.1">
    <property type="nucleotide sequence ID" value="NZ_VJZT01000001.1"/>
</dbReference>
<dbReference type="EMBL" id="VJZT01000001">
    <property type="protein sequence ID" value="TRX43144.1"/>
    <property type="molecule type" value="Genomic_DNA"/>
</dbReference>
<accession>A0A553EDL0</accession>